<evidence type="ECO:0000313" key="1">
    <source>
        <dbReference type="EMBL" id="MBM7059050.1"/>
    </source>
</evidence>
<reference evidence="1 2" key="1">
    <citation type="submission" date="2021-02" db="EMBL/GenBank/DDBJ databases">
        <title>Genome Streptomyces sp. RHZ10.</title>
        <authorList>
            <person name="Besaury L."/>
        </authorList>
    </citation>
    <scope>NUCLEOTIDE SEQUENCE [LARGE SCALE GENOMIC DNA]</scope>
    <source>
        <strain evidence="1 2">RHZ10</strain>
    </source>
</reference>
<sequence length="78" mass="8448">MATQHHSSALPIPAVSATYPMANPGYGKRSTPGQLPRTRNDFALLPTRERYVAGFVDHLPEGAAMSVKQLAKQLPLYG</sequence>
<organism evidence="1 2">
    <name type="scientific">Streptomyces durocortorensis</name>
    <dbReference type="NCBI Taxonomy" id="2811104"/>
    <lineage>
        <taxon>Bacteria</taxon>
        <taxon>Bacillati</taxon>
        <taxon>Actinomycetota</taxon>
        <taxon>Actinomycetes</taxon>
        <taxon>Kitasatosporales</taxon>
        <taxon>Streptomycetaceae</taxon>
        <taxon>Streptomyces</taxon>
    </lineage>
</organism>
<name>A0ABS2I7U2_9ACTN</name>
<dbReference type="Proteomes" id="UP000712045">
    <property type="component" value="Unassembled WGS sequence"/>
</dbReference>
<protein>
    <submittedName>
        <fullName evidence="1">MarR family transcriptional regulator</fullName>
    </submittedName>
</protein>
<comment type="caution">
    <text evidence="1">The sequence shown here is derived from an EMBL/GenBank/DDBJ whole genome shotgun (WGS) entry which is preliminary data.</text>
</comment>
<accession>A0ABS2I7U2</accession>
<keyword evidence="2" id="KW-1185">Reference proteome</keyword>
<proteinExistence type="predicted"/>
<gene>
    <name evidence="1" type="ORF">JS521_36090</name>
</gene>
<feature type="non-terminal residue" evidence="1">
    <location>
        <position position="78"/>
    </location>
</feature>
<evidence type="ECO:0000313" key="2">
    <source>
        <dbReference type="Proteomes" id="UP000712045"/>
    </source>
</evidence>
<dbReference type="EMBL" id="JAFEUF010000567">
    <property type="protein sequence ID" value="MBM7059050.1"/>
    <property type="molecule type" value="Genomic_DNA"/>
</dbReference>